<evidence type="ECO:0000313" key="3">
    <source>
        <dbReference type="Proteomes" id="UP000244161"/>
    </source>
</evidence>
<dbReference type="PANTHER" id="PTHR36113:SF1">
    <property type="entry name" value="GLYOXALASE_BLEOMYCIN RESISTANCE PROTEIN_DIOXYGENASE"/>
    <property type="match status" value="1"/>
</dbReference>
<dbReference type="EMBL" id="QAOM01000008">
    <property type="protein sequence ID" value="PTQ84489.1"/>
    <property type="molecule type" value="Genomic_DNA"/>
</dbReference>
<dbReference type="InterPro" id="IPR004360">
    <property type="entry name" value="Glyas_Fos-R_dOase_dom"/>
</dbReference>
<dbReference type="PROSITE" id="PS51819">
    <property type="entry name" value="VOC"/>
    <property type="match status" value="1"/>
</dbReference>
<dbReference type="GO" id="GO:0016829">
    <property type="term" value="F:lyase activity"/>
    <property type="evidence" value="ECO:0007669"/>
    <property type="project" value="UniProtKB-KW"/>
</dbReference>
<keyword evidence="2" id="KW-0456">Lyase</keyword>
<gene>
    <name evidence="2" type="ORF">C8U37_10856</name>
</gene>
<name>A0A2T5IL01_9LACT</name>
<organism evidence="2 3">
    <name type="scientific">Trichococcus patagoniensis</name>
    <dbReference type="NCBI Taxonomy" id="382641"/>
    <lineage>
        <taxon>Bacteria</taxon>
        <taxon>Bacillati</taxon>
        <taxon>Bacillota</taxon>
        <taxon>Bacilli</taxon>
        <taxon>Lactobacillales</taxon>
        <taxon>Carnobacteriaceae</taxon>
        <taxon>Trichococcus</taxon>
    </lineage>
</organism>
<reference evidence="2 3" key="1">
    <citation type="submission" date="2018-04" db="EMBL/GenBank/DDBJ databases">
        <title>Genomic Encyclopedia of Archaeal and Bacterial Type Strains, Phase II (KMG-II): from individual species to whole genera.</title>
        <authorList>
            <person name="Goeker M."/>
        </authorList>
    </citation>
    <scope>NUCLEOTIDE SEQUENCE [LARGE SCALE GENOMIC DNA]</scope>
    <source>
        <strain evidence="2 3">DSM 18806</strain>
    </source>
</reference>
<keyword evidence="3" id="KW-1185">Reference proteome</keyword>
<evidence type="ECO:0000313" key="2">
    <source>
        <dbReference type="EMBL" id="PTQ84489.1"/>
    </source>
</evidence>
<evidence type="ECO:0000259" key="1">
    <source>
        <dbReference type="PROSITE" id="PS51819"/>
    </source>
</evidence>
<dbReference type="InterPro" id="IPR029068">
    <property type="entry name" value="Glyas_Bleomycin-R_OHBP_Dase"/>
</dbReference>
<dbReference type="RefSeq" id="WP_108032513.1">
    <property type="nucleotide sequence ID" value="NZ_QAOM01000008.1"/>
</dbReference>
<dbReference type="Pfam" id="PF00903">
    <property type="entry name" value="Glyoxalase"/>
    <property type="match status" value="1"/>
</dbReference>
<proteinExistence type="predicted"/>
<sequence length="127" mass="14168">MKIEHIGLWTADLEKMKAFYCDYFKATAGELYHNQKSGFRSYFLSFADGARLEIMHREDVIKGTQNTEILGFAHLAISVGSKEIVDALTEKLVAAGYPLLSPCRVTGDGYYESVIGDPEGNRIEITI</sequence>
<dbReference type="Gene3D" id="3.10.180.10">
    <property type="entry name" value="2,3-Dihydroxybiphenyl 1,2-Dioxygenase, domain 1"/>
    <property type="match status" value="1"/>
</dbReference>
<dbReference type="InterPro" id="IPR051332">
    <property type="entry name" value="Fosfomycin_Res_Enzymes"/>
</dbReference>
<dbReference type="Proteomes" id="UP000244161">
    <property type="component" value="Unassembled WGS sequence"/>
</dbReference>
<dbReference type="AlphaFoldDB" id="A0A2T5IL01"/>
<accession>A0A2T5IL01</accession>
<dbReference type="InterPro" id="IPR037523">
    <property type="entry name" value="VOC_core"/>
</dbReference>
<dbReference type="SUPFAM" id="SSF54593">
    <property type="entry name" value="Glyoxalase/Bleomycin resistance protein/Dihydroxybiphenyl dioxygenase"/>
    <property type="match status" value="1"/>
</dbReference>
<comment type="caution">
    <text evidence="2">The sequence shown here is derived from an EMBL/GenBank/DDBJ whole genome shotgun (WGS) entry which is preliminary data.</text>
</comment>
<dbReference type="PANTHER" id="PTHR36113">
    <property type="entry name" value="LYASE, PUTATIVE-RELATED-RELATED"/>
    <property type="match status" value="1"/>
</dbReference>
<dbReference type="OrthoDB" id="9789012at2"/>
<feature type="domain" description="VOC" evidence="1">
    <location>
        <begin position="2"/>
        <end position="127"/>
    </location>
</feature>
<protein>
    <submittedName>
        <fullName evidence="2">Lactoylglutathione lyase</fullName>
    </submittedName>
</protein>